<dbReference type="InterPro" id="IPR003323">
    <property type="entry name" value="OTU_dom"/>
</dbReference>
<protein>
    <recommendedName>
        <fullName evidence="2">OTU domain-containing protein</fullName>
    </recommendedName>
</protein>
<dbReference type="GO" id="GO:0004843">
    <property type="term" value="F:cysteine-type deubiquitinase activity"/>
    <property type="evidence" value="ECO:0007669"/>
    <property type="project" value="TreeGrafter"/>
</dbReference>
<feature type="domain" description="OTU" evidence="2">
    <location>
        <begin position="114"/>
        <end position="235"/>
    </location>
</feature>
<reference evidence="3 4" key="1">
    <citation type="submission" date="2020-04" db="EMBL/GenBank/DDBJ databases">
        <title>Perkinsus olseni comparative genomics.</title>
        <authorList>
            <person name="Bogema D.R."/>
        </authorList>
    </citation>
    <scope>NUCLEOTIDE SEQUENCE [LARGE SCALE GENOMIC DNA]</scope>
    <source>
        <strain evidence="3">ATCC PRA-205</strain>
    </source>
</reference>
<proteinExistence type="predicted"/>
<evidence type="ECO:0000259" key="2">
    <source>
        <dbReference type="PROSITE" id="PS50802"/>
    </source>
</evidence>
<feature type="region of interest" description="Disordered" evidence="1">
    <location>
        <begin position="36"/>
        <end position="67"/>
    </location>
</feature>
<dbReference type="PANTHER" id="PTHR12419">
    <property type="entry name" value="OTU DOMAIN CONTAINING PROTEIN"/>
    <property type="match status" value="1"/>
</dbReference>
<dbReference type="SUPFAM" id="SSF54001">
    <property type="entry name" value="Cysteine proteinases"/>
    <property type="match status" value="1"/>
</dbReference>
<dbReference type="GO" id="GO:0016579">
    <property type="term" value="P:protein deubiquitination"/>
    <property type="evidence" value="ECO:0007669"/>
    <property type="project" value="TreeGrafter"/>
</dbReference>
<dbReference type="Gene3D" id="3.90.70.80">
    <property type="match status" value="1"/>
</dbReference>
<dbReference type="EMBL" id="JABANM010011472">
    <property type="protein sequence ID" value="KAF4737640.1"/>
    <property type="molecule type" value="Genomic_DNA"/>
</dbReference>
<evidence type="ECO:0000313" key="3">
    <source>
        <dbReference type="EMBL" id="KAF4737640.1"/>
    </source>
</evidence>
<feature type="compositionally biased region" description="Basic and acidic residues" evidence="1">
    <location>
        <begin position="50"/>
        <end position="67"/>
    </location>
</feature>
<dbReference type="AlphaFoldDB" id="A0A7J6SZS6"/>
<organism evidence="3 4">
    <name type="scientific">Perkinsus olseni</name>
    <name type="common">Perkinsus atlanticus</name>
    <dbReference type="NCBI Taxonomy" id="32597"/>
    <lineage>
        <taxon>Eukaryota</taxon>
        <taxon>Sar</taxon>
        <taxon>Alveolata</taxon>
        <taxon>Perkinsozoa</taxon>
        <taxon>Perkinsea</taxon>
        <taxon>Perkinsida</taxon>
        <taxon>Perkinsidae</taxon>
        <taxon>Perkinsus</taxon>
    </lineage>
</organism>
<dbReference type="PANTHER" id="PTHR12419:SF7">
    <property type="entry name" value="OTU DOMAIN-CONTAINING PROTEIN 3"/>
    <property type="match status" value="1"/>
</dbReference>
<dbReference type="PROSITE" id="PS50802">
    <property type="entry name" value="OTU"/>
    <property type="match status" value="1"/>
</dbReference>
<accession>A0A7J6SZS6</accession>
<gene>
    <name evidence="3" type="ORF">FOZ62_026839</name>
</gene>
<dbReference type="Pfam" id="PF02338">
    <property type="entry name" value="OTU"/>
    <property type="match status" value="1"/>
</dbReference>
<dbReference type="InterPro" id="IPR050704">
    <property type="entry name" value="Peptidase_C85-like"/>
</dbReference>
<feature type="region of interest" description="Disordered" evidence="1">
    <location>
        <begin position="1"/>
        <end position="23"/>
    </location>
</feature>
<evidence type="ECO:0000313" key="4">
    <source>
        <dbReference type="Proteomes" id="UP000574390"/>
    </source>
</evidence>
<evidence type="ECO:0000256" key="1">
    <source>
        <dbReference type="SAM" id="MobiDB-lite"/>
    </source>
</evidence>
<sequence>MTTSPSEESNAASTTPAAPQLNVGSTALKGIFGKKSASKKKFKTTNLNTDRQKAESKKKEEDSKREAAALARRAAQLEQEREEAVARGEIDLDGAEGWYRSMQVFEKKLAEAGLRIREVQNDGNCMFRSFADQLGYDADGPKDYKNARKAAVQYIRRHESIFEPFMEPGSGKGRILLVWIPLPRTIVFTLGRGIETPTQPGRISELSLVFPRYCSPKLLRNYDLGTFYPSAGVRF</sequence>
<comment type="caution">
    <text evidence="3">The sequence shown here is derived from an EMBL/GenBank/DDBJ whole genome shotgun (WGS) entry which is preliminary data.</text>
</comment>
<name>A0A7J6SZS6_PEROL</name>
<dbReference type="InterPro" id="IPR038765">
    <property type="entry name" value="Papain-like_cys_pep_sf"/>
</dbReference>
<dbReference type="Proteomes" id="UP000574390">
    <property type="component" value="Unassembled WGS sequence"/>
</dbReference>